<protein>
    <submittedName>
        <fullName evidence="2">DUF2808 domain-containing protein</fullName>
    </submittedName>
</protein>
<accession>A0ABV0JNM7</accession>
<dbReference type="Pfam" id="PF10989">
    <property type="entry name" value="DUF2808"/>
    <property type="match status" value="1"/>
</dbReference>
<evidence type="ECO:0000313" key="3">
    <source>
        <dbReference type="Proteomes" id="UP001442494"/>
    </source>
</evidence>
<dbReference type="InterPro" id="IPR021256">
    <property type="entry name" value="DUF2808"/>
</dbReference>
<name>A0ABV0JNM7_9CYAN</name>
<dbReference type="EMBL" id="JAMPKK010000020">
    <property type="protein sequence ID" value="MEP0865007.1"/>
    <property type="molecule type" value="Genomic_DNA"/>
</dbReference>
<feature type="signal peptide" evidence="1">
    <location>
        <begin position="1"/>
        <end position="31"/>
    </location>
</feature>
<organism evidence="2 3">
    <name type="scientific">Funiculus sociatus GB2-A5</name>
    <dbReference type="NCBI Taxonomy" id="2933946"/>
    <lineage>
        <taxon>Bacteria</taxon>
        <taxon>Bacillati</taxon>
        <taxon>Cyanobacteriota</taxon>
        <taxon>Cyanophyceae</taxon>
        <taxon>Coleofasciculales</taxon>
        <taxon>Coleofasciculaceae</taxon>
        <taxon>Funiculus</taxon>
    </lineage>
</organism>
<reference evidence="2 3" key="1">
    <citation type="submission" date="2022-04" db="EMBL/GenBank/DDBJ databases">
        <title>Positive selection, recombination, and allopatry shape intraspecific diversity of widespread and dominant cyanobacteria.</title>
        <authorList>
            <person name="Wei J."/>
            <person name="Shu W."/>
            <person name="Hu C."/>
        </authorList>
    </citation>
    <scope>NUCLEOTIDE SEQUENCE [LARGE SCALE GENOMIC DNA]</scope>
    <source>
        <strain evidence="2 3">GB2-A5</strain>
    </source>
</reference>
<sequence>MLSTKSSTRRLLTALAATGCLLTGFSTLTQAQNLPGLTIFSGVERQNQLSYFLDFGGQSDNWDRYRLKIPGKKMELGAAQFIVSYPDYYKGKFDTKSMEVRVKGKKFPIREVNWDKENHKVLIYMEEPVPAGNNVELVFSNVKNPPFGGVYYFNAAILTPGDVPLPRYLGTWILSIN</sequence>
<feature type="chain" id="PRO_5046750639" evidence="1">
    <location>
        <begin position="32"/>
        <end position="177"/>
    </location>
</feature>
<comment type="caution">
    <text evidence="2">The sequence shown here is derived from an EMBL/GenBank/DDBJ whole genome shotgun (WGS) entry which is preliminary data.</text>
</comment>
<keyword evidence="3" id="KW-1185">Reference proteome</keyword>
<dbReference type="Proteomes" id="UP001442494">
    <property type="component" value="Unassembled WGS sequence"/>
</dbReference>
<proteinExistence type="predicted"/>
<keyword evidence="1" id="KW-0732">Signal</keyword>
<evidence type="ECO:0000313" key="2">
    <source>
        <dbReference type="EMBL" id="MEP0865007.1"/>
    </source>
</evidence>
<gene>
    <name evidence="2" type="ORF">NDI37_11055</name>
</gene>
<dbReference type="RefSeq" id="WP_190426642.1">
    <property type="nucleotide sequence ID" value="NZ_JAMPKK010000020.1"/>
</dbReference>
<evidence type="ECO:0000256" key="1">
    <source>
        <dbReference type="SAM" id="SignalP"/>
    </source>
</evidence>